<evidence type="ECO:0000313" key="3">
    <source>
        <dbReference type="EMBL" id="CAK0808670.1"/>
    </source>
</evidence>
<dbReference type="Gene3D" id="3.40.50.720">
    <property type="entry name" value="NAD(P)-binding Rossmann-like Domain"/>
    <property type="match status" value="1"/>
</dbReference>
<dbReference type="InterPro" id="IPR020843">
    <property type="entry name" value="ER"/>
</dbReference>
<dbReference type="SUPFAM" id="SSF51735">
    <property type="entry name" value="NAD(P)-binding Rossmann-fold domains"/>
    <property type="match status" value="1"/>
</dbReference>
<gene>
    <name evidence="3" type="ORF">PCOR1329_LOCUS14194</name>
</gene>
<comment type="caution">
    <text evidence="3">The sequence shown here is derived from an EMBL/GenBank/DDBJ whole genome shotgun (WGS) entry which is preliminary data.</text>
</comment>
<keyword evidence="1" id="KW-0472">Membrane</keyword>
<dbReference type="Pfam" id="PF08240">
    <property type="entry name" value="ADH_N"/>
    <property type="match status" value="1"/>
</dbReference>
<dbReference type="InterPro" id="IPR050700">
    <property type="entry name" value="YIM1/Zinc_Alcohol_DH_Fams"/>
</dbReference>
<proteinExistence type="predicted"/>
<sequence length="447" mass="47984">MPRWTVHNLDEYCMPLGTTVHLLAQWLSSSRPPSSPGRKGNTSLLLTPLPVSIALPQDRSAIRDMGRIAALLAACAVAIGYFFHLNQAQSSAAAVGKSTMRAVHHAEYGAVSDVLRMSDMPVPTYRSWEVVVEVNDASINPVDYKIIQGAFFLIDFLLPHRPGFDFSGIVRAVGKDCARIRVGDVVHGMAWVHKTGSLAEYLAVDESVINVVPEGMSSQEAAAMPLVAHTSFSSLVTVGGLRRGSHQKVLVLGGSSATGMMALQISKAYGAASVVTTCSPHNEALVKSLGADKALNYRDQDIFERMRATGTSFDIIYDTVGAGLSVWEGAASGVLAPGGQFVTITGDVQRTLDLQDLLTRGYQIVTRKLYCLLALGGAGYHQYTQPGGNAAELAVLDRLVEEGALKAVVDRSYEFSLEQIQSRGRTHSFAYLQAGHARGKVVVRVRG</sequence>
<dbReference type="InterPro" id="IPR011032">
    <property type="entry name" value="GroES-like_sf"/>
</dbReference>
<evidence type="ECO:0000259" key="2">
    <source>
        <dbReference type="SMART" id="SM00829"/>
    </source>
</evidence>
<feature type="domain" description="Enoyl reductase (ER)" evidence="2">
    <location>
        <begin position="110"/>
        <end position="443"/>
    </location>
</feature>
<organism evidence="3 4">
    <name type="scientific">Prorocentrum cordatum</name>
    <dbReference type="NCBI Taxonomy" id="2364126"/>
    <lineage>
        <taxon>Eukaryota</taxon>
        <taxon>Sar</taxon>
        <taxon>Alveolata</taxon>
        <taxon>Dinophyceae</taxon>
        <taxon>Prorocentrales</taxon>
        <taxon>Prorocentraceae</taxon>
        <taxon>Prorocentrum</taxon>
    </lineage>
</organism>
<dbReference type="PANTHER" id="PTHR11695">
    <property type="entry name" value="ALCOHOL DEHYDROGENASE RELATED"/>
    <property type="match status" value="1"/>
</dbReference>
<dbReference type="InterPro" id="IPR013154">
    <property type="entry name" value="ADH-like_N"/>
</dbReference>
<dbReference type="Proteomes" id="UP001189429">
    <property type="component" value="Unassembled WGS sequence"/>
</dbReference>
<dbReference type="SUPFAM" id="SSF50129">
    <property type="entry name" value="GroES-like"/>
    <property type="match status" value="1"/>
</dbReference>
<keyword evidence="4" id="KW-1185">Reference proteome</keyword>
<dbReference type="Pfam" id="PF13602">
    <property type="entry name" value="ADH_zinc_N_2"/>
    <property type="match status" value="1"/>
</dbReference>
<dbReference type="SMART" id="SM00829">
    <property type="entry name" value="PKS_ER"/>
    <property type="match status" value="1"/>
</dbReference>
<dbReference type="InterPro" id="IPR036291">
    <property type="entry name" value="NAD(P)-bd_dom_sf"/>
</dbReference>
<dbReference type="EMBL" id="CAUYUJ010004225">
    <property type="protein sequence ID" value="CAK0808670.1"/>
    <property type="molecule type" value="Genomic_DNA"/>
</dbReference>
<accession>A0ABN9QU91</accession>
<reference evidence="3" key="1">
    <citation type="submission" date="2023-10" db="EMBL/GenBank/DDBJ databases">
        <authorList>
            <person name="Chen Y."/>
            <person name="Shah S."/>
            <person name="Dougan E. K."/>
            <person name="Thang M."/>
            <person name="Chan C."/>
        </authorList>
    </citation>
    <scope>NUCLEOTIDE SEQUENCE [LARGE SCALE GENOMIC DNA]</scope>
</reference>
<dbReference type="PANTHER" id="PTHR11695:SF294">
    <property type="entry name" value="RETICULON-4-INTERACTING PROTEIN 1, MITOCHONDRIAL"/>
    <property type="match status" value="1"/>
</dbReference>
<evidence type="ECO:0000256" key="1">
    <source>
        <dbReference type="SAM" id="Phobius"/>
    </source>
</evidence>
<dbReference type="Gene3D" id="3.90.180.10">
    <property type="entry name" value="Medium-chain alcohol dehydrogenases, catalytic domain"/>
    <property type="match status" value="1"/>
</dbReference>
<keyword evidence="1" id="KW-0812">Transmembrane</keyword>
<name>A0ABN9QU91_9DINO</name>
<keyword evidence="1" id="KW-1133">Transmembrane helix</keyword>
<dbReference type="CDD" id="cd08267">
    <property type="entry name" value="MDR1"/>
    <property type="match status" value="1"/>
</dbReference>
<evidence type="ECO:0000313" key="4">
    <source>
        <dbReference type="Proteomes" id="UP001189429"/>
    </source>
</evidence>
<protein>
    <recommendedName>
        <fullName evidence="2">Enoyl reductase (ER) domain-containing protein</fullName>
    </recommendedName>
</protein>
<feature type="transmembrane region" description="Helical" evidence="1">
    <location>
        <begin position="68"/>
        <end position="85"/>
    </location>
</feature>